<reference evidence="3 4" key="1">
    <citation type="journal article" date="2016" name="Nat. Commun.">
        <title>Thousands of microbial genomes shed light on interconnected biogeochemical processes in an aquifer system.</title>
        <authorList>
            <person name="Anantharaman K."/>
            <person name="Brown C.T."/>
            <person name="Hug L.A."/>
            <person name="Sharon I."/>
            <person name="Castelle C.J."/>
            <person name="Probst A.J."/>
            <person name="Thomas B.C."/>
            <person name="Singh A."/>
            <person name="Wilkins M.J."/>
            <person name="Karaoz U."/>
            <person name="Brodie E.L."/>
            <person name="Williams K.H."/>
            <person name="Hubbard S.S."/>
            <person name="Banfield J.F."/>
        </authorList>
    </citation>
    <scope>NUCLEOTIDE SEQUENCE [LARGE SCALE GENOMIC DNA]</scope>
</reference>
<accession>A0A1F7H2M4</accession>
<organism evidence="3 4">
    <name type="scientific">Candidatus Roizmanbacteria bacterium RIFCSPHIGHO2_02_FULL_38_11</name>
    <dbReference type="NCBI Taxonomy" id="1802039"/>
    <lineage>
        <taxon>Bacteria</taxon>
        <taxon>Candidatus Roizmaniibacteriota</taxon>
    </lineage>
</organism>
<dbReference type="Pfam" id="PF00857">
    <property type="entry name" value="Isochorismatase"/>
    <property type="match status" value="1"/>
</dbReference>
<protein>
    <recommendedName>
        <fullName evidence="2">Isochorismatase-like domain-containing protein</fullName>
    </recommendedName>
</protein>
<dbReference type="PANTHER" id="PTHR43540">
    <property type="entry name" value="PEROXYUREIDOACRYLATE/UREIDOACRYLATE AMIDOHYDROLASE-RELATED"/>
    <property type="match status" value="1"/>
</dbReference>
<dbReference type="EMBL" id="MFZO01000018">
    <property type="protein sequence ID" value="OGK25154.1"/>
    <property type="molecule type" value="Genomic_DNA"/>
</dbReference>
<sequence length="168" mass="19452">MNKALIVIDIQKYFLNKRTESIIKPIINRIQKYLEQNLQKYSVVYFTIFRNDKNSSLWKFSEWKDCAKSPDTDLCDELSKFTNKKNLVYKNVLSAAKKTQIIESIKTNNIQEIDLCGFDTDCCVLATAYDLFDLGIKPVVLENLTWSTSKEKLHNAAIKIVNRNIGFV</sequence>
<feature type="non-terminal residue" evidence="3">
    <location>
        <position position="168"/>
    </location>
</feature>
<dbReference type="InterPro" id="IPR050272">
    <property type="entry name" value="Isochorismatase-like_hydrls"/>
</dbReference>
<dbReference type="Gene3D" id="3.40.50.850">
    <property type="entry name" value="Isochorismatase-like"/>
    <property type="match status" value="1"/>
</dbReference>
<evidence type="ECO:0000313" key="4">
    <source>
        <dbReference type="Proteomes" id="UP000177913"/>
    </source>
</evidence>
<evidence type="ECO:0000313" key="3">
    <source>
        <dbReference type="EMBL" id="OGK25154.1"/>
    </source>
</evidence>
<dbReference type="CDD" id="cd00431">
    <property type="entry name" value="cysteine_hydrolases"/>
    <property type="match status" value="1"/>
</dbReference>
<dbReference type="PANTHER" id="PTHR43540:SF6">
    <property type="entry name" value="ISOCHORISMATASE-LIKE DOMAIN-CONTAINING PROTEIN"/>
    <property type="match status" value="1"/>
</dbReference>
<gene>
    <name evidence="3" type="ORF">A3C25_02420</name>
</gene>
<dbReference type="AlphaFoldDB" id="A0A1F7H2M4"/>
<feature type="domain" description="Isochorismatase-like" evidence="2">
    <location>
        <begin position="4"/>
        <end position="162"/>
    </location>
</feature>
<proteinExistence type="predicted"/>
<evidence type="ECO:0000256" key="1">
    <source>
        <dbReference type="ARBA" id="ARBA00022801"/>
    </source>
</evidence>
<dbReference type="InterPro" id="IPR000868">
    <property type="entry name" value="Isochorismatase-like_dom"/>
</dbReference>
<dbReference type="Proteomes" id="UP000177913">
    <property type="component" value="Unassembled WGS sequence"/>
</dbReference>
<dbReference type="InterPro" id="IPR036380">
    <property type="entry name" value="Isochorismatase-like_sf"/>
</dbReference>
<comment type="caution">
    <text evidence="3">The sequence shown here is derived from an EMBL/GenBank/DDBJ whole genome shotgun (WGS) entry which is preliminary data.</text>
</comment>
<dbReference type="GO" id="GO:0016787">
    <property type="term" value="F:hydrolase activity"/>
    <property type="evidence" value="ECO:0007669"/>
    <property type="project" value="UniProtKB-KW"/>
</dbReference>
<name>A0A1F7H2M4_9BACT</name>
<evidence type="ECO:0000259" key="2">
    <source>
        <dbReference type="Pfam" id="PF00857"/>
    </source>
</evidence>
<dbReference type="SUPFAM" id="SSF52499">
    <property type="entry name" value="Isochorismatase-like hydrolases"/>
    <property type="match status" value="1"/>
</dbReference>
<keyword evidence="1" id="KW-0378">Hydrolase</keyword>